<dbReference type="EMBL" id="CCKQ01005117">
    <property type="protein sequence ID" value="CDW76270.1"/>
    <property type="molecule type" value="Genomic_DNA"/>
</dbReference>
<feature type="domain" description="C2H2-type" evidence="12">
    <location>
        <begin position="114"/>
        <end position="142"/>
    </location>
</feature>
<dbReference type="PANTHER" id="PTHR23235:SF120">
    <property type="entry name" value="KRUPPEL-LIKE FACTOR 15"/>
    <property type="match status" value="1"/>
</dbReference>
<feature type="domain" description="C2H2-type" evidence="12">
    <location>
        <begin position="143"/>
        <end position="170"/>
    </location>
</feature>
<accession>A0A078A2A6</accession>
<keyword evidence="4" id="KW-0677">Repeat</keyword>
<evidence type="ECO:0000256" key="10">
    <source>
        <dbReference type="ARBA" id="ARBA00023242"/>
    </source>
</evidence>
<keyword evidence="6" id="KW-0862">Zinc</keyword>
<evidence type="ECO:0000256" key="3">
    <source>
        <dbReference type="ARBA" id="ARBA00022723"/>
    </source>
</evidence>
<evidence type="ECO:0000256" key="2">
    <source>
        <dbReference type="ARBA" id="ARBA00006991"/>
    </source>
</evidence>
<evidence type="ECO:0000256" key="6">
    <source>
        <dbReference type="ARBA" id="ARBA00022833"/>
    </source>
</evidence>
<dbReference type="InterPro" id="IPR013087">
    <property type="entry name" value="Znf_C2H2_type"/>
</dbReference>
<evidence type="ECO:0000256" key="7">
    <source>
        <dbReference type="ARBA" id="ARBA00023015"/>
    </source>
</evidence>
<sequence length="252" mass="30163">MQQTSQQDGQQESEHPCQSKILFKNLNQSQNCNKHYCFLDLPKEKETKDSKLEINSYLQEQKISQILDMNKEIKEVDQGLIKQETEYISGNQQLQSDQKFKECKLMKSKHLKIFECQICKIKLTRKDNLLKHIKNIHNKQKRFHCNVCYKYFTEKGNLNVHLRTHSGSKPFKCEICSTSFTSKGNLEDHLKRHYKQRRFQLNKHFKKFHYSNENMTQLNLNDQNEIDDIDMKDYDREVLKSFLIPLSKNNPR</sequence>
<evidence type="ECO:0000256" key="5">
    <source>
        <dbReference type="ARBA" id="ARBA00022771"/>
    </source>
</evidence>
<dbReference type="GO" id="GO:0005634">
    <property type="term" value="C:nucleus"/>
    <property type="evidence" value="ECO:0007669"/>
    <property type="project" value="UniProtKB-SubCell"/>
</dbReference>
<dbReference type="AlphaFoldDB" id="A0A078A2A6"/>
<dbReference type="Proteomes" id="UP000039865">
    <property type="component" value="Unassembled WGS sequence"/>
</dbReference>
<dbReference type="FunFam" id="3.30.160.60:FF:001480">
    <property type="entry name" value="Si:cabz01071911.3"/>
    <property type="match status" value="1"/>
</dbReference>
<reference evidence="13 14" key="1">
    <citation type="submission" date="2014-06" db="EMBL/GenBank/DDBJ databases">
        <authorList>
            <person name="Swart Estienne"/>
        </authorList>
    </citation>
    <scope>NUCLEOTIDE SEQUENCE [LARGE SCALE GENOMIC DNA]</scope>
    <source>
        <strain evidence="13 14">130c</strain>
    </source>
</reference>
<keyword evidence="14" id="KW-1185">Reference proteome</keyword>
<keyword evidence="8" id="KW-0238">DNA-binding</keyword>
<dbReference type="PROSITE" id="PS50157">
    <property type="entry name" value="ZINC_FINGER_C2H2_2"/>
    <property type="match status" value="3"/>
</dbReference>
<evidence type="ECO:0000256" key="1">
    <source>
        <dbReference type="ARBA" id="ARBA00004123"/>
    </source>
</evidence>
<gene>
    <name evidence="13" type="primary">Contig3389.g3628</name>
    <name evidence="13" type="ORF">STYLEM_5270</name>
</gene>
<dbReference type="Gene3D" id="3.30.160.60">
    <property type="entry name" value="Classic Zinc Finger"/>
    <property type="match status" value="3"/>
</dbReference>
<evidence type="ECO:0000256" key="11">
    <source>
        <dbReference type="PROSITE-ProRule" id="PRU00042"/>
    </source>
</evidence>
<keyword evidence="9" id="KW-0804">Transcription</keyword>
<dbReference type="SUPFAM" id="SSF57667">
    <property type="entry name" value="beta-beta-alpha zinc fingers"/>
    <property type="match status" value="2"/>
</dbReference>
<dbReference type="PROSITE" id="PS00028">
    <property type="entry name" value="ZINC_FINGER_C2H2_1"/>
    <property type="match status" value="3"/>
</dbReference>
<evidence type="ECO:0000259" key="12">
    <source>
        <dbReference type="PROSITE" id="PS50157"/>
    </source>
</evidence>
<evidence type="ECO:0000256" key="4">
    <source>
        <dbReference type="ARBA" id="ARBA00022737"/>
    </source>
</evidence>
<comment type="subcellular location">
    <subcellularLocation>
        <location evidence="1">Nucleus</location>
    </subcellularLocation>
</comment>
<dbReference type="GO" id="GO:0008270">
    <property type="term" value="F:zinc ion binding"/>
    <property type="evidence" value="ECO:0007669"/>
    <property type="project" value="UniProtKB-KW"/>
</dbReference>
<dbReference type="Pfam" id="PF00096">
    <property type="entry name" value="zf-C2H2"/>
    <property type="match status" value="3"/>
</dbReference>
<dbReference type="FunFam" id="3.30.160.60:FF:000110">
    <property type="entry name" value="Zinc finger protein-like"/>
    <property type="match status" value="1"/>
</dbReference>
<proteinExistence type="inferred from homology"/>
<evidence type="ECO:0000313" key="13">
    <source>
        <dbReference type="EMBL" id="CDW76270.1"/>
    </source>
</evidence>
<dbReference type="PANTHER" id="PTHR23235">
    <property type="entry name" value="KRUEPPEL-LIKE TRANSCRIPTION FACTOR"/>
    <property type="match status" value="1"/>
</dbReference>
<dbReference type="InParanoid" id="A0A078A2A6"/>
<keyword evidence="3" id="KW-0479">Metal-binding</keyword>
<organism evidence="13 14">
    <name type="scientific">Stylonychia lemnae</name>
    <name type="common">Ciliate</name>
    <dbReference type="NCBI Taxonomy" id="5949"/>
    <lineage>
        <taxon>Eukaryota</taxon>
        <taxon>Sar</taxon>
        <taxon>Alveolata</taxon>
        <taxon>Ciliophora</taxon>
        <taxon>Intramacronucleata</taxon>
        <taxon>Spirotrichea</taxon>
        <taxon>Stichotrichia</taxon>
        <taxon>Sporadotrichida</taxon>
        <taxon>Oxytrichidae</taxon>
        <taxon>Stylonychinae</taxon>
        <taxon>Stylonychia</taxon>
    </lineage>
</organism>
<keyword evidence="5 11" id="KW-0863">Zinc-finger</keyword>
<dbReference type="GO" id="GO:0000981">
    <property type="term" value="F:DNA-binding transcription factor activity, RNA polymerase II-specific"/>
    <property type="evidence" value="ECO:0007669"/>
    <property type="project" value="TreeGrafter"/>
</dbReference>
<evidence type="ECO:0000256" key="9">
    <source>
        <dbReference type="ARBA" id="ARBA00023163"/>
    </source>
</evidence>
<dbReference type="InterPro" id="IPR036236">
    <property type="entry name" value="Znf_C2H2_sf"/>
</dbReference>
<keyword evidence="7" id="KW-0805">Transcription regulation</keyword>
<comment type="similarity">
    <text evidence="2">Belongs to the krueppel C2H2-type zinc-finger protein family.</text>
</comment>
<dbReference type="SMART" id="SM00355">
    <property type="entry name" value="ZnF_C2H2"/>
    <property type="match status" value="3"/>
</dbReference>
<dbReference type="OrthoDB" id="6077919at2759"/>
<evidence type="ECO:0000313" key="14">
    <source>
        <dbReference type="Proteomes" id="UP000039865"/>
    </source>
</evidence>
<feature type="domain" description="C2H2-type" evidence="12">
    <location>
        <begin position="171"/>
        <end position="198"/>
    </location>
</feature>
<keyword evidence="10" id="KW-0539">Nucleus</keyword>
<evidence type="ECO:0000256" key="8">
    <source>
        <dbReference type="ARBA" id="ARBA00023125"/>
    </source>
</evidence>
<dbReference type="GO" id="GO:0000978">
    <property type="term" value="F:RNA polymerase II cis-regulatory region sequence-specific DNA binding"/>
    <property type="evidence" value="ECO:0007669"/>
    <property type="project" value="TreeGrafter"/>
</dbReference>
<protein>
    <submittedName>
        <fullName evidence="13">Zinc finger</fullName>
    </submittedName>
</protein>
<name>A0A078A2A6_STYLE</name>